<dbReference type="SUPFAM" id="SSF51905">
    <property type="entry name" value="FAD/NAD(P)-binding domain"/>
    <property type="match status" value="1"/>
</dbReference>
<dbReference type="PANTHER" id="PTHR43476">
    <property type="entry name" value="3-(3-HYDROXY-PHENYL)PROPIONATE/3-HYDROXYCINNAMIC ACID HYDROXYLASE"/>
    <property type="match status" value="1"/>
</dbReference>
<keyword evidence="3" id="KW-0560">Oxidoreductase</keyword>
<dbReference type="OrthoDB" id="10016252at2759"/>
<evidence type="ECO:0000256" key="5">
    <source>
        <dbReference type="SAM" id="Phobius"/>
    </source>
</evidence>
<evidence type="ECO:0000256" key="2">
    <source>
        <dbReference type="ARBA" id="ARBA00022827"/>
    </source>
</evidence>
<dbReference type="PANTHER" id="PTHR43476:SF4">
    <property type="entry name" value="BLR0106 PROTEIN"/>
    <property type="match status" value="1"/>
</dbReference>
<protein>
    <submittedName>
        <fullName evidence="7">FAD protein</fullName>
    </submittedName>
</protein>
<dbReference type="Pfam" id="PF01494">
    <property type="entry name" value="FAD_binding_3"/>
    <property type="match status" value="1"/>
</dbReference>
<keyword evidence="1" id="KW-0285">Flavoprotein</keyword>
<evidence type="ECO:0000256" key="4">
    <source>
        <dbReference type="ARBA" id="ARBA00023027"/>
    </source>
</evidence>
<name>A0A3D8T0Q3_9HELO</name>
<keyword evidence="5" id="KW-0472">Membrane</keyword>
<dbReference type="EMBL" id="PDLN01000002">
    <property type="protein sequence ID" value="RDW92152.1"/>
    <property type="molecule type" value="Genomic_DNA"/>
</dbReference>
<keyword evidence="2" id="KW-0274">FAD</keyword>
<reference evidence="7 8" key="1">
    <citation type="journal article" date="2018" name="IMA Fungus">
        <title>IMA Genome-F 9: Draft genome sequence of Annulohypoxylon stygium, Aspergillus mulundensis, Berkeleyomyces basicola (syn. Thielaviopsis basicola), Ceratocystis smalleyi, two Cercospora beticola strains, Coleophoma cylindrospora, Fusarium fracticaudum, Phialophora cf. hyalina, and Morchella septimelata.</title>
        <authorList>
            <person name="Wingfield B.D."/>
            <person name="Bills G.F."/>
            <person name="Dong Y."/>
            <person name="Huang W."/>
            <person name="Nel W.J."/>
            <person name="Swalarsk-Parry B.S."/>
            <person name="Vaghefi N."/>
            <person name="Wilken P.M."/>
            <person name="An Z."/>
            <person name="de Beer Z.W."/>
            <person name="De Vos L."/>
            <person name="Chen L."/>
            <person name="Duong T.A."/>
            <person name="Gao Y."/>
            <person name="Hammerbacher A."/>
            <person name="Kikkert J.R."/>
            <person name="Li Y."/>
            <person name="Li H."/>
            <person name="Li K."/>
            <person name="Li Q."/>
            <person name="Liu X."/>
            <person name="Ma X."/>
            <person name="Naidoo K."/>
            <person name="Pethybridge S.J."/>
            <person name="Sun J."/>
            <person name="Steenkamp E.T."/>
            <person name="van der Nest M.A."/>
            <person name="van Wyk S."/>
            <person name="Wingfield M.J."/>
            <person name="Xiong C."/>
            <person name="Yue Q."/>
            <person name="Zhang X."/>
        </authorList>
    </citation>
    <scope>NUCLEOTIDE SEQUENCE [LARGE SCALE GENOMIC DNA]</scope>
    <source>
        <strain evidence="7 8">BP5796</strain>
    </source>
</reference>
<evidence type="ECO:0000256" key="3">
    <source>
        <dbReference type="ARBA" id="ARBA00023002"/>
    </source>
</evidence>
<dbReference type="InterPro" id="IPR002938">
    <property type="entry name" value="FAD-bd"/>
</dbReference>
<evidence type="ECO:0000313" key="7">
    <source>
        <dbReference type="EMBL" id="RDW92152.1"/>
    </source>
</evidence>
<dbReference type="GO" id="GO:0016491">
    <property type="term" value="F:oxidoreductase activity"/>
    <property type="evidence" value="ECO:0007669"/>
    <property type="project" value="UniProtKB-KW"/>
</dbReference>
<keyword evidence="5" id="KW-1133">Transmembrane helix</keyword>
<comment type="caution">
    <text evidence="7">The sequence shown here is derived from an EMBL/GenBank/DDBJ whole genome shotgun (WGS) entry which is preliminary data.</text>
</comment>
<dbReference type="AlphaFoldDB" id="A0A3D8T0Q3"/>
<keyword evidence="8" id="KW-1185">Reference proteome</keyword>
<dbReference type="InterPro" id="IPR036188">
    <property type="entry name" value="FAD/NAD-bd_sf"/>
</dbReference>
<evidence type="ECO:0000256" key="1">
    <source>
        <dbReference type="ARBA" id="ARBA00022630"/>
    </source>
</evidence>
<dbReference type="Proteomes" id="UP000256328">
    <property type="component" value="Unassembled WGS sequence"/>
</dbReference>
<proteinExistence type="predicted"/>
<sequence>MANSTWRNIQVIIVGAGPSGLILSLILARASIQVTLLDSEATIDSRPRAAHYAPSAIRVLQQAGVLADVRRDGFMPKDMTWRKIDGTPIVTLTDCSQSRHNPEALTVLPLNLLGKVLLKHAEANSKIELRWNQRVVDIGQDAGRAWVVAKDQAGNLVEILGDYVVGCDGANSQVRKSLFGEKNFPGKTWHAQIVATNVYYPFEKFGYDDINFIIHPTDYYMAARITTDGLWRVSYGEDTSLTLDEVVAHQPAKFARMLPGHPQPTDYELLNVGPYRIHQRCADAMRFGRICLAADAAHLCNPFGGMGLTGGLVDVGGLAECLIGIAEQRADAEEILDVYDRVRREVYHTIIDPISSSNFLRVSATDPETAVEKDEFLAMVKRAGEDKVLRKELDDVSSLVLHYPDGCGIL</sequence>
<dbReference type="GO" id="GO:0071949">
    <property type="term" value="F:FAD binding"/>
    <property type="evidence" value="ECO:0007669"/>
    <property type="project" value="InterPro"/>
</dbReference>
<feature type="transmembrane region" description="Helical" evidence="5">
    <location>
        <begin position="12"/>
        <end position="32"/>
    </location>
</feature>
<gene>
    <name evidence="7" type="ORF">BP5796_01546</name>
</gene>
<dbReference type="PRINTS" id="PR00420">
    <property type="entry name" value="RNGMNOXGNASE"/>
</dbReference>
<dbReference type="InterPro" id="IPR050631">
    <property type="entry name" value="PheA/TfdB_FAD_monoxygenase"/>
</dbReference>
<accession>A0A3D8T0Q3</accession>
<keyword evidence="4" id="KW-0520">NAD</keyword>
<feature type="domain" description="FAD-binding" evidence="6">
    <location>
        <begin position="9"/>
        <end position="351"/>
    </location>
</feature>
<evidence type="ECO:0000259" key="6">
    <source>
        <dbReference type="Pfam" id="PF01494"/>
    </source>
</evidence>
<evidence type="ECO:0000313" key="8">
    <source>
        <dbReference type="Proteomes" id="UP000256328"/>
    </source>
</evidence>
<organism evidence="7 8">
    <name type="scientific">Coleophoma crateriformis</name>
    <dbReference type="NCBI Taxonomy" id="565419"/>
    <lineage>
        <taxon>Eukaryota</taxon>
        <taxon>Fungi</taxon>
        <taxon>Dikarya</taxon>
        <taxon>Ascomycota</taxon>
        <taxon>Pezizomycotina</taxon>
        <taxon>Leotiomycetes</taxon>
        <taxon>Helotiales</taxon>
        <taxon>Dermateaceae</taxon>
        <taxon>Coleophoma</taxon>
    </lineage>
</organism>
<dbReference type="Gene3D" id="3.50.50.60">
    <property type="entry name" value="FAD/NAD(P)-binding domain"/>
    <property type="match status" value="1"/>
</dbReference>
<dbReference type="Gene3D" id="3.30.70.2450">
    <property type="match status" value="1"/>
</dbReference>
<keyword evidence="5" id="KW-0812">Transmembrane</keyword>